<evidence type="ECO:0000313" key="2">
    <source>
        <dbReference type="EMBL" id="MBB5758599.1"/>
    </source>
</evidence>
<dbReference type="RefSeq" id="WP_183571180.1">
    <property type="nucleotide sequence ID" value="NZ_JACHOP010000015.1"/>
</dbReference>
<comment type="caution">
    <text evidence="2">The sequence shown here is derived from an EMBL/GenBank/DDBJ whole genome shotgun (WGS) entry which is preliminary data.</text>
</comment>
<accession>A0A840ZKQ7</accession>
<sequence length="93" mass="9430">MLNASQVTSLATHALELMIGVGAILGLVLLTRGRRAEFGLVLMAAAMAVVVRKPRVQLGMVGIGAYVARFLGGLWLLLGPGSPGPGGPAAPRG</sequence>
<evidence type="ECO:0000313" key="3">
    <source>
        <dbReference type="Proteomes" id="UP000583454"/>
    </source>
</evidence>
<dbReference type="EMBL" id="JACHOP010000015">
    <property type="protein sequence ID" value="MBB5758599.1"/>
    <property type="molecule type" value="Genomic_DNA"/>
</dbReference>
<keyword evidence="1" id="KW-1133">Transmembrane helix</keyword>
<keyword evidence="1" id="KW-0472">Membrane</keyword>
<feature type="transmembrane region" description="Helical" evidence="1">
    <location>
        <begin position="7"/>
        <end position="30"/>
    </location>
</feature>
<feature type="transmembrane region" description="Helical" evidence="1">
    <location>
        <begin position="58"/>
        <end position="78"/>
    </location>
</feature>
<proteinExistence type="predicted"/>
<keyword evidence="1" id="KW-0812">Transmembrane</keyword>
<reference evidence="2 3" key="1">
    <citation type="submission" date="2020-08" db="EMBL/GenBank/DDBJ databases">
        <title>Genomic Encyclopedia of Type Strains, Phase IV (KMG-IV): sequencing the most valuable type-strain genomes for metagenomic binning, comparative biology and taxonomic classification.</title>
        <authorList>
            <person name="Goeker M."/>
        </authorList>
    </citation>
    <scope>NUCLEOTIDE SEQUENCE [LARGE SCALE GENOMIC DNA]</scope>
    <source>
        <strain evidence="2 3">DSM 2163</strain>
    </source>
</reference>
<organism evidence="2 3">
    <name type="scientific">Methylorubrum rhodinum</name>
    <dbReference type="NCBI Taxonomy" id="29428"/>
    <lineage>
        <taxon>Bacteria</taxon>
        <taxon>Pseudomonadati</taxon>
        <taxon>Pseudomonadota</taxon>
        <taxon>Alphaproteobacteria</taxon>
        <taxon>Hyphomicrobiales</taxon>
        <taxon>Methylobacteriaceae</taxon>
        <taxon>Methylorubrum</taxon>
    </lineage>
</organism>
<gene>
    <name evidence="2" type="ORF">HNR00_003322</name>
</gene>
<keyword evidence="3" id="KW-1185">Reference proteome</keyword>
<dbReference type="Proteomes" id="UP000583454">
    <property type="component" value="Unassembled WGS sequence"/>
</dbReference>
<evidence type="ECO:0000256" key="1">
    <source>
        <dbReference type="SAM" id="Phobius"/>
    </source>
</evidence>
<protein>
    <submittedName>
        <fullName evidence="2">Uncharacterized protein</fullName>
    </submittedName>
</protein>
<name>A0A840ZKQ7_9HYPH</name>
<dbReference type="AlphaFoldDB" id="A0A840ZKQ7"/>